<gene>
    <name evidence="3" type="ORF">FIBSPDRAFT_943599</name>
</gene>
<dbReference type="Pfam" id="PF07859">
    <property type="entry name" value="Abhydrolase_3"/>
    <property type="match status" value="1"/>
</dbReference>
<dbReference type="PANTHER" id="PTHR48081">
    <property type="entry name" value="AB HYDROLASE SUPERFAMILY PROTEIN C4A8.06C"/>
    <property type="match status" value="1"/>
</dbReference>
<dbReference type="PANTHER" id="PTHR48081:SF31">
    <property type="entry name" value="STERYL ACETYL HYDROLASE MUG81-RELATED"/>
    <property type="match status" value="1"/>
</dbReference>
<dbReference type="InterPro" id="IPR013094">
    <property type="entry name" value="AB_hydrolase_3"/>
</dbReference>
<dbReference type="STRING" id="436010.A0A166VYK9"/>
<dbReference type="SUPFAM" id="SSF53474">
    <property type="entry name" value="alpha/beta-Hydrolases"/>
    <property type="match status" value="1"/>
</dbReference>
<evidence type="ECO:0000256" key="1">
    <source>
        <dbReference type="ARBA" id="ARBA00022801"/>
    </source>
</evidence>
<dbReference type="Proteomes" id="UP000076532">
    <property type="component" value="Unassembled WGS sequence"/>
</dbReference>
<name>A0A166VYK9_9AGAM</name>
<proteinExistence type="predicted"/>
<dbReference type="GO" id="GO:0016787">
    <property type="term" value="F:hydrolase activity"/>
    <property type="evidence" value="ECO:0007669"/>
    <property type="project" value="UniProtKB-KW"/>
</dbReference>
<dbReference type="AlphaFoldDB" id="A0A166VYK9"/>
<accession>A0A166VYK9</accession>
<dbReference type="Gene3D" id="3.40.50.1820">
    <property type="entry name" value="alpha/beta hydrolase"/>
    <property type="match status" value="1"/>
</dbReference>
<organism evidence="3 4">
    <name type="scientific">Athelia psychrophila</name>
    <dbReference type="NCBI Taxonomy" id="1759441"/>
    <lineage>
        <taxon>Eukaryota</taxon>
        <taxon>Fungi</taxon>
        <taxon>Dikarya</taxon>
        <taxon>Basidiomycota</taxon>
        <taxon>Agaricomycotina</taxon>
        <taxon>Agaricomycetes</taxon>
        <taxon>Agaricomycetidae</taxon>
        <taxon>Atheliales</taxon>
        <taxon>Atheliaceae</taxon>
        <taxon>Athelia</taxon>
    </lineage>
</organism>
<protein>
    <submittedName>
        <fullName evidence="3">Alpha/beta-hydrolase</fullName>
    </submittedName>
</protein>
<dbReference type="InterPro" id="IPR050300">
    <property type="entry name" value="GDXG_lipolytic_enzyme"/>
</dbReference>
<keyword evidence="4" id="KW-1185">Reference proteome</keyword>
<sequence length="372" mass="41727">MPIRNSNYGRVTWGETLWTVWAILKAPSALFYALTFARWGSVNSKKPISRILRDFLPWYLTSAFNTSQLQWLDGHNLDKIVSWGKSNKVDVIVEDIGEDANLLWIGEKRTDKVILYLHGGGFLIPLADNAPDLLRHIQLKLSDGKPGVGLVMLDFSTVTERPFPTQLLQANLALSHLFKAGVAPENLQLIGDSAGGSLILQLFSHALHDFPDPAFTSTSALRPILAGKMKPLRGAYLMSPYVNLSGHGGSFESNGDKDILPLKLWREWGLRLLFKIPKTQHDFVQFASGPDNWFNGVSKLVNHVLITAGEDECLHDDVVVFKDKFLKHHSDVEWIDQKDAVHIEPVWGFTGKDGEGELTKTLVDWHKKTFEL</sequence>
<keyword evidence="1" id="KW-0378">Hydrolase</keyword>
<feature type="domain" description="Alpha/beta hydrolase fold-3" evidence="2">
    <location>
        <begin position="114"/>
        <end position="342"/>
    </location>
</feature>
<dbReference type="EMBL" id="KV417483">
    <property type="protein sequence ID" value="KZP33194.1"/>
    <property type="molecule type" value="Genomic_DNA"/>
</dbReference>
<evidence type="ECO:0000313" key="4">
    <source>
        <dbReference type="Proteomes" id="UP000076532"/>
    </source>
</evidence>
<dbReference type="OrthoDB" id="2152029at2759"/>
<reference evidence="3 4" key="1">
    <citation type="journal article" date="2016" name="Mol. Biol. Evol.">
        <title>Comparative Genomics of Early-Diverging Mushroom-Forming Fungi Provides Insights into the Origins of Lignocellulose Decay Capabilities.</title>
        <authorList>
            <person name="Nagy L.G."/>
            <person name="Riley R."/>
            <person name="Tritt A."/>
            <person name="Adam C."/>
            <person name="Daum C."/>
            <person name="Floudas D."/>
            <person name="Sun H."/>
            <person name="Yadav J.S."/>
            <person name="Pangilinan J."/>
            <person name="Larsson K.H."/>
            <person name="Matsuura K."/>
            <person name="Barry K."/>
            <person name="Labutti K."/>
            <person name="Kuo R."/>
            <person name="Ohm R.A."/>
            <person name="Bhattacharya S.S."/>
            <person name="Shirouzu T."/>
            <person name="Yoshinaga Y."/>
            <person name="Martin F.M."/>
            <person name="Grigoriev I.V."/>
            <person name="Hibbett D.S."/>
        </authorList>
    </citation>
    <scope>NUCLEOTIDE SEQUENCE [LARGE SCALE GENOMIC DNA]</scope>
    <source>
        <strain evidence="3 4">CBS 109695</strain>
    </source>
</reference>
<evidence type="ECO:0000313" key="3">
    <source>
        <dbReference type="EMBL" id="KZP33194.1"/>
    </source>
</evidence>
<evidence type="ECO:0000259" key="2">
    <source>
        <dbReference type="Pfam" id="PF07859"/>
    </source>
</evidence>
<dbReference type="InterPro" id="IPR029058">
    <property type="entry name" value="AB_hydrolase_fold"/>
</dbReference>